<accession>A0ABD1E8S7</accession>
<sequence length="54" mass="6169">MHLNINCVQCKQMYGPHFEGKICGDTCVASYGRLIPDCNNPGTFNGYLKRLYRK</sequence>
<dbReference type="EMBL" id="JBDJPC010000010">
    <property type="protein sequence ID" value="KAL1490795.1"/>
    <property type="molecule type" value="Genomic_DNA"/>
</dbReference>
<dbReference type="Proteomes" id="UP001566132">
    <property type="component" value="Unassembled WGS sequence"/>
</dbReference>
<organism evidence="1 2">
    <name type="scientific">Hypothenemus hampei</name>
    <name type="common">Coffee berry borer</name>
    <dbReference type="NCBI Taxonomy" id="57062"/>
    <lineage>
        <taxon>Eukaryota</taxon>
        <taxon>Metazoa</taxon>
        <taxon>Ecdysozoa</taxon>
        <taxon>Arthropoda</taxon>
        <taxon>Hexapoda</taxon>
        <taxon>Insecta</taxon>
        <taxon>Pterygota</taxon>
        <taxon>Neoptera</taxon>
        <taxon>Endopterygota</taxon>
        <taxon>Coleoptera</taxon>
        <taxon>Polyphaga</taxon>
        <taxon>Cucujiformia</taxon>
        <taxon>Curculionidae</taxon>
        <taxon>Scolytinae</taxon>
        <taxon>Hypothenemus</taxon>
    </lineage>
</organism>
<dbReference type="Pfam" id="PF04736">
    <property type="entry name" value="Eclosion"/>
    <property type="match status" value="1"/>
</dbReference>
<dbReference type="AlphaFoldDB" id="A0ABD1E8S7"/>
<evidence type="ECO:0008006" key="3">
    <source>
        <dbReference type="Google" id="ProtNLM"/>
    </source>
</evidence>
<gene>
    <name evidence="1" type="ORF">ABEB36_013431</name>
</gene>
<protein>
    <recommendedName>
        <fullName evidence="3">Eclosion hormone</fullName>
    </recommendedName>
</protein>
<evidence type="ECO:0000313" key="1">
    <source>
        <dbReference type="EMBL" id="KAL1490795.1"/>
    </source>
</evidence>
<dbReference type="InterPro" id="IPR006825">
    <property type="entry name" value="Eclosion"/>
</dbReference>
<name>A0ABD1E8S7_HYPHA</name>
<evidence type="ECO:0000313" key="2">
    <source>
        <dbReference type="Proteomes" id="UP001566132"/>
    </source>
</evidence>
<keyword evidence="2" id="KW-1185">Reference proteome</keyword>
<reference evidence="1 2" key="1">
    <citation type="submission" date="2024-05" db="EMBL/GenBank/DDBJ databases">
        <title>Genetic variation in Jamaican populations of the coffee berry borer (Hypothenemus hampei).</title>
        <authorList>
            <person name="Errbii M."/>
            <person name="Myrie A."/>
        </authorList>
    </citation>
    <scope>NUCLEOTIDE SEQUENCE [LARGE SCALE GENOMIC DNA]</scope>
    <source>
        <strain evidence="1">JA-Hopewell-2020-01-JO</strain>
        <tissue evidence="1">Whole body</tissue>
    </source>
</reference>
<proteinExistence type="predicted"/>
<comment type="caution">
    <text evidence="1">The sequence shown here is derived from an EMBL/GenBank/DDBJ whole genome shotgun (WGS) entry which is preliminary data.</text>
</comment>